<dbReference type="Proteomes" id="UP000002051">
    <property type="component" value="Unassembled WGS sequence"/>
</dbReference>
<keyword evidence="3" id="KW-1185">Reference proteome</keyword>
<reference evidence="1 3" key="1">
    <citation type="journal article" date="2011" name="Nature">
        <title>The Medicago genome provides insight into the evolution of rhizobial symbioses.</title>
        <authorList>
            <person name="Young N.D."/>
            <person name="Debelle F."/>
            <person name="Oldroyd G.E."/>
            <person name="Geurts R."/>
            <person name="Cannon S.B."/>
            <person name="Udvardi M.K."/>
            <person name="Benedito V.A."/>
            <person name="Mayer K.F."/>
            <person name="Gouzy J."/>
            <person name="Schoof H."/>
            <person name="Van de Peer Y."/>
            <person name="Proost S."/>
            <person name="Cook D.R."/>
            <person name="Meyers B.C."/>
            <person name="Spannagl M."/>
            <person name="Cheung F."/>
            <person name="De Mita S."/>
            <person name="Krishnakumar V."/>
            <person name="Gundlach H."/>
            <person name="Zhou S."/>
            <person name="Mudge J."/>
            <person name="Bharti A.K."/>
            <person name="Murray J.D."/>
            <person name="Naoumkina M.A."/>
            <person name="Rosen B."/>
            <person name="Silverstein K.A."/>
            <person name="Tang H."/>
            <person name="Rombauts S."/>
            <person name="Zhao P.X."/>
            <person name="Zhou P."/>
            <person name="Barbe V."/>
            <person name="Bardou P."/>
            <person name="Bechner M."/>
            <person name="Bellec A."/>
            <person name="Berger A."/>
            <person name="Berges H."/>
            <person name="Bidwell S."/>
            <person name="Bisseling T."/>
            <person name="Choisne N."/>
            <person name="Couloux A."/>
            <person name="Denny R."/>
            <person name="Deshpande S."/>
            <person name="Dai X."/>
            <person name="Doyle J.J."/>
            <person name="Dudez A.M."/>
            <person name="Farmer A.D."/>
            <person name="Fouteau S."/>
            <person name="Franken C."/>
            <person name="Gibelin C."/>
            <person name="Gish J."/>
            <person name="Goldstein S."/>
            <person name="Gonzalez A.J."/>
            <person name="Green P.J."/>
            <person name="Hallab A."/>
            <person name="Hartog M."/>
            <person name="Hua A."/>
            <person name="Humphray S.J."/>
            <person name="Jeong D.H."/>
            <person name="Jing Y."/>
            <person name="Jocker A."/>
            <person name="Kenton S.M."/>
            <person name="Kim D.J."/>
            <person name="Klee K."/>
            <person name="Lai H."/>
            <person name="Lang C."/>
            <person name="Lin S."/>
            <person name="Macmil S.L."/>
            <person name="Magdelenat G."/>
            <person name="Matthews L."/>
            <person name="McCorrison J."/>
            <person name="Monaghan E.L."/>
            <person name="Mun J.H."/>
            <person name="Najar F.Z."/>
            <person name="Nicholson C."/>
            <person name="Noirot C."/>
            <person name="O'Bleness M."/>
            <person name="Paule C.R."/>
            <person name="Poulain J."/>
            <person name="Prion F."/>
            <person name="Qin B."/>
            <person name="Qu C."/>
            <person name="Retzel E.F."/>
            <person name="Riddle C."/>
            <person name="Sallet E."/>
            <person name="Samain S."/>
            <person name="Samson N."/>
            <person name="Sanders I."/>
            <person name="Saurat O."/>
            <person name="Scarpelli C."/>
            <person name="Schiex T."/>
            <person name="Segurens B."/>
            <person name="Severin A.J."/>
            <person name="Sherrier D.J."/>
            <person name="Shi R."/>
            <person name="Sims S."/>
            <person name="Singer S.R."/>
            <person name="Sinharoy S."/>
            <person name="Sterck L."/>
            <person name="Viollet A."/>
            <person name="Wang B.B."/>
            <person name="Wang K."/>
            <person name="Wang M."/>
            <person name="Wang X."/>
            <person name="Warfsmann J."/>
            <person name="Weissenbach J."/>
            <person name="White D.D."/>
            <person name="White J.D."/>
            <person name="Wiley G.B."/>
            <person name="Wincker P."/>
            <person name="Xing Y."/>
            <person name="Yang L."/>
            <person name="Yao Z."/>
            <person name="Ying F."/>
            <person name="Zhai J."/>
            <person name="Zhou L."/>
            <person name="Zuber A."/>
            <person name="Denarie J."/>
            <person name="Dixon R.A."/>
            <person name="May G.D."/>
            <person name="Schwartz D.C."/>
            <person name="Rogers J."/>
            <person name="Quetier F."/>
            <person name="Town C.D."/>
            <person name="Roe B.A."/>
        </authorList>
    </citation>
    <scope>NUCLEOTIDE SEQUENCE [LARGE SCALE GENOMIC DNA]</scope>
    <source>
        <strain evidence="1">A17</strain>
        <strain evidence="2 3">cv. Jemalong A17</strain>
    </source>
</reference>
<dbReference type="HOGENOM" id="CLU_2444236_0_0_1"/>
<dbReference type="EMBL" id="CM001223">
    <property type="protein sequence ID" value="KEH23222.1"/>
    <property type="molecule type" value="Genomic_DNA"/>
</dbReference>
<proteinExistence type="predicted"/>
<sequence>MVSEPLQDPLGHLLSGFRYWATHHLCPRTKPNSVGREGMSSEILSSIGHGIFKEKKKKNNFIEEDDPVLDEEQHFVETSLRILVFGSGTN</sequence>
<evidence type="ECO:0000313" key="1">
    <source>
        <dbReference type="EMBL" id="KEH23222.1"/>
    </source>
</evidence>
<gene>
    <name evidence="1" type="ordered locus">MTR_7g069535</name>
</gene>
<organism evidence="1 3">
    <name type="scientific">Medicago truncatula</name>
    <name type="common">Barrel medic</name>
    <name type="synonym">Medicago tribuloides</name>
    <dbReference type="NCBI Taxonomy" id="3880"/>
    <lineage>
        <taxon>Eukaryota</taxon>
        <taxon>Viridiplantae</taxon>
        <taxon>Streptophyta</taxon>
        <taxon>Embryophyta</taxon>
        <taxon>Tracheophyta</taxon>
        <taxon>Spermatophyta</taxon>
        <taxon>Magnoliopsida</taxon>
        <taxon>eudicotyledons</taxon>
        <taxon>Gunneridae</taxon>
        <taxon>Pentapetalae</taxon>
        <taxon>rosids</taxon>
        <taxon>fabids</taxon>
        <taxon>Fabales</taxon>
        <taxon>Fabaceae</taxon>
        <taxon>Papilionoideae</taxon>
        <taxon>50 kb inversion clade</taxon>
        <taxon>NPAAA clade</taxon>
        <taxon>Hologalegina</taxon>
        <taxon>IRL clade</taxon>
        <taxon>Trifolieae</taxon>
        <taxon>Medicago</taxon>
    </lineage>
</organism>
<evidence type="ECO:0000313" key="2">
    <source>
        <dbReference type="EnsemblPlants" id="KEH23222"/>
    </source>
</evidence>
<protein>
    <submittedName>
        <fullName evidence="1 2">Uncharacterized protein</fullName>
    </submittedName>
</protein>
<reference evidence="1 3" key="2">
    <citation type="journal article" date="2014" name="BMC Genomics">
        <title>An improved genome release (version Mt4.0) for the model legume Medicago truncatula.</title>
        <authorList>
            <person name="Tang H."/>
            <person name="Krishnakumar V."/>
            <person name="Bidwell S."/>
            <person name="Rosen B."/>
            <person name="Chan A."/>
            <person name="Zhou S."/>
            <person name="Gentzbittel L."/>
            <person name="Childs K.L."/>
            <person name="Yandell M."/>
            <person name="Gundlach H."/>
            <person name="Mayer K.F."/>
            <person name="Schwartz D.C."/>
            <person name="Town C.D."/>
        </authorList>
    </citation>
    <scope>GENOME REANNOTATION</scope>
    <source>
        <strain evidence="1">A17</strain>
        <strain evidence="2 3">cv. Jemalong A17</strain>
    </source>
</reference>
<dbReference type="AlphaFoldDB" id="A0A072U0L6"/>
<accession>A0A072U0L6</accession>
<reference evidence="2" key="3">
    <citation type="submission" date="2015-04" db="UniProtKB">
        <authorList>
            <consortium name="EnsemblPlants"/>
        </authorList>
    </citation>
    <scope>IDENTIFICATION</scope>
    <source>
        <strain evidence="2">cv. Jemalong A17</strain>
    </source>
</reference>
<dbReference type="EnsemblPlants" id="KEH23222">
    <property type="protein sequence ID" value="KEH23222"/>
    <property type="gene ID" value="MTR_7g069535"/>
</dbReference>
<name>A0A072U0L6_MEDTR</name>
<evidence type="ECO:0000313" key="3">
    <source>
        <dbReference type="Proteomes" id="UP000002051"/>
    </source>
</evidence>